<keyword evidence="2" id="KW-1185">Reference proteome</keyword>
<proteinExistence type="predicted"/>
<gene>
    <name evidence="1" type="ORF">CQA53_11105</name>
</gene>
<dbReference type="RefSeq" id="WP_115543985.1">
    <property type="nucleotide sequence ID" value="NZ_NXLQ01000104.1"/>
</dbReference>
<reference evidence="1 2" key="1">
    <citation type="submission" date="2018-04" db="EMBL/GenBank/DDBJ databases">
        <title>Novel Campyloabacter and Helicobacter Species and Strains.</title>
        <authorList>
            <person name="Mannion A.J."/>
            <person name="Shen Z."/>
            <person name="Fox J.G."/>
        </authorList>
    </citation>
    <scope>NUCLEOTIDE SEQUENCE [LARGE SCALE GENOMIC DNA]</scope>
    <source>
        <strain evidence="1 2">MIT 17-337</strain>
    </source>
</reference>
<name>A0A3D8I4K9_9HELI</name>
<dbReference type="OrthoDB" id="5323730at2"/>
<evidence type="ECO:0000313" key="2">
    <source>
        <dbReference type="Proteomes" id="UP000256379"/>
    </source>
</evidence>
<accession>A0A3D8I4K9</accession>
<comment type="caution">
    <text evidence="1">The sequence shown here is derived from an EMBL/GenBank/DDBJ whole genome shotgun (WGS) entry which is preliminary data.</text>
</comment>
<organism evidence="1 2">
    <name type="scientific">Helicobacter didelphidarum</name>
    <dbReference type="NCBI Taxonomy" id="2040648"/>
    <lineage>
        <taxon>Bacteria</taxon>
        <taxon>Pseudomonadati</taxon>
        <taxon>Campylobacterota</taxon>
        <taxon>Epsilonproteobacteria</taxon>
        <taxon>Campylobacterales</taxon>
        <taxon>Helicobacteraceae</taxon>
        <taxon>Helicobacter</taxon>
    </lineage>
</organism>
<evidence type="ECO:0000313" key="1">
    <source>
        <dbReference type="EMBL" id="RDU60069.1"/>
    </source>
</evidence>
<dbReference type="EMBL" id="NXLQ01000104">
    <property type="protein sequence ID" value="RDU60069.1"/>
    <property type="molecule type" value="Genomic_DNA"/>
</dbReference>
<protein>
    <submittedName>
        <fullName evidence="1">Uncharacterized protein</fullName>
    </submittedName>
</protein>
<sequence length="142" mass="17370">MKKIILAVLFYINIVFGLGEMNYKNEEVKRNELEQQHFTYELKVDALKKLGFRYCIKKFVDDDKRVYYIIKDKLNMPLFFDDKNSDNIIQFLTFVENLSRWTGKYKIDYTYQPFKCLMVYELKEYQAEVERIVKKYCKEECK</sequence>
<dbReference type="AlphaFoldDB" id="A0A3D8I4K9"/>
<dbReference type="Proteomes" id="UP000256379">
    <property type="component" value="Unassembled WGS sequence"/>
</dbReference>